<gene>
    <name evidence="6" type="ORF">KDW_44980</name>
</gene>
<keyword evidence="3" id="KW-0804">Transcription</keyword>
<evidence type="ECO:0000256" key="1">
    <source>
        <dbReference type="ARBA" id="ARBA00023015"/>
    </source>
</evidence>
<dbReference type="AlphaFoldDB" id="A0A5J4KYU9"/>
<dbReference type="PANTHER" id="PTHR30055:SF146">
    <property type="entry name" value="HTH-TYPE TRANSCRIPTIONAL DUAL REGULATOR CECR"/>
    <property type="match status" value="1"/>
</dbReference>
<dbReference type="Pfam" id="PF00440">
    <property type="entry name" value="TetR_N"/>
    <property type="match status" value="1"/>
</dbReference>
<dbReference type="RefSeq" id="WP_151758090.1">
    <property type="nucleotide sequence ID" value="NZ_BKZW01000002.1"/>
</dbReference>
<dbReference type="Pfam" id="PF14246">
    <property type="entry name" value="TetR_C_7"/>
    <property type="match status" value="1"/>
</dbReference>
<comment type="caution">
    <text evidence="6">The sequence shown here is derived from an EMBL/GenBank/DDBJ whole genome shotgun (WGS) entry which is preliminary data.</text>
</comment>
<dbReference type="InterPro" id="IPR009057">
    <property type="entry name" value="Homeodomain-like_sf"/>
</dbReference>
<evidence type="ECO:0000313" key="6">
    <source>
        <dbReference type="EMBL" id="GER90336.1"/>
    </source>
</evidence>
<evidence type="ECO:0000313" key="7">
    <source>
        <dbReference type="Proteomes" id="UP000326912"/>
    </source>
</evidence>
<dbReference type="SUPFAM" id="SSF46689">
    <property type="entry name" value="Homeodomain-like"/>
    <property type="match status" value="1"/>
</dbReference>
<dbReference type="InterPro" id="IPR039536">
    <property type="entry name" value="TetR_C_Proteobacteria"/>
</dbReference>
<evidence type="ECO:0000259" key="5">
    <source>
        <dbReference type="PROSITE" id="PS50977"/>
    </source>
</evidence>
<dbReference type="Gene3D" id="1.10.357.10">
    <property type="entry name" value="Tetracycline Repressor, domain 2"/>
    <property type="match status" value="1"/>
</dbReference>
<dbReference type="GO" id="GO:0000976">
    <property type="term" value="F:transcription cis-regulatory region binding"/>
    <property type="evidence" value="ECO:0007669"/>
    <property type="project" value="TreeGrafter"/>
</dbReference>
<dbReference type="FunFam" id="1.10.10.60:FF:000141">
    <property type="entry name" value="TetR family transcriptional regulator"/>
    <property type="match status" value="1"/>
</dbReference>
<dbReference type="EMBL" id="BKZW01000002">
    <property type="protein sequence ID" value="GER90336.1"/>
    <property type="molecule type" value="Genomic_DNA"/>
</dbReference>
<dbReference type="PROSITE" id="PS50977">
    <property type="entry name" value="HTH_TETR_2"/>
    <property type="match status" value="1"/>
</dbReference>
<keyword evidence="1" id="KW-0805">Transcription regulation</keyword>
<dbReference type="PANTHER" id="PTHR30055">
    <property type="entry name" value="HTH-TYPE TRANSCRIPTIONAL REGULATOR RUTR"/>
    <property type="match status" value="1"/>
</dbReference>
<keyword evidence="2 4" id="KW-0238">DNA-binding</keyword>
<dbReference type="GO" id="GO:0045892">
    <property type="term" value="P:negative regulation of DNA-templated transcription"/>
    <property type="evidence" value="ECO:0007669"/>
    <property type="project" value="UniProtKB-ARBA"/>
</dbReference>
<accession>A0A5J4KYU9</accession>
<dbReference type="GO" id="GO:0003700">
    <property type="term" value="F:DNA-binding transcription factor activity"/>
    <property type="evidence" value="ECO:0007669"/>
    <property type="project" value="TreeGrafter"/>
</dbReference>
<keyword evidence="7" id="KW-1185">Reference proteome</keyword>
<evidence type="ECO:0000256" key="4">
    <source>
        <dbReference type="PROSITE-ProRule" id="PRU00335"/>
    </source>
</evidence>
<dbReference type="InterPro" id="IPR050109">
    <property type="entry name" value="HTH-type_TetR-like_transc_reg"/>
</dbReference>
<dbReference type="PRINTS" id="PR00455">
    <property type="entry name" value="HTHTETR"/>
</dbReference>
<organism evidence="6 7">
    <name type="scientific">Dictyobacter vulcani</name>
    <dbReference type="NCBI Taxonomy" id="2607529"/>
    <lineage>
        <taxon>Bacteria</taxon>
        <taxon>Bacillati</taxon>
        <taxon>Chloroflexota</taxon>
        <taxon>Ktedonobacteria</taxon>
        <taxon>Ktedonobacterales</taxon>
        <taxon>Dictyobacteraceae</taxon>
        <taxon>Dictyobacter</taxon>
    </lineage>
</organism>
<evidence type="ECO:0000256" key="2">
    <source>
        <dbReference type="ARBA" id="ARBA00023125"/>
    </source>
</evidence>
<sequence>MEIILEDDGARAQAKREQILEGAKRVFLREGFAATSTDALAREAGISKRTLYSYYPSKEELFIHVVRRLTVENPQTQVINFVRGLKPHNQEELHAALLTLAQKIITTMMQPEDLALMRAIIADSHRFPQLTETLRSTIPERAATEVSFMLERARTNGVAIQPGNTEIMTRLFIGPLLSYALLDGLLRPQSQPQPPAIEKIEEIIHLFMKAILVKHQSERNPA</sequence>
<feature type="DNA-binding region" description="H-T-H motif" evidence="4">
    <location>
        <begin position="36"/>
        <end position="55"/>
    </location>
</feature>
<protein>
    <submittedName>
        <fullName evidence="6">TetR family transcriptional regulator</fullName>
    </submittedName>
</protein>
<dbReference type="InterPro" id="IPR036271">
    <property type="entry name" value="Tet_transcr_reg_TetR-rel_C_sf"/>
</dbReference>
<reference evidence="6 7" key="1">
    <citation type="submission" date="2019-10" db="EMBL/GenBank/DDBJ databases">
        <title>Dictyobacter vulcani sp. nov., within the class Ktedonobacteria, isolated from soil of volcanic Mt. Zao.</title>
        <authorList>
            <person name="Zheng Y."/>
            <person name="Wang C.M."/>
            <person name="Sakai Y."/>
            <person name="Abe K."/>
            <person name="Yokota A."/>
            <person name="Yabe S."/>
        </authorList>
    </citation>
    <scope>NUCLEOTIDE SEQUENCE [LARGE SCALE GENOMIC DNA]</scope>
    <source>
        <strain evidence="6 7">W12</strain>
    </source>
</reference>
<evidence type="ECO:0000256" key="3">
    <source>
        <dbReference type="ARBA" id="ARBA00023163"/>
    </source>
</evidence>
<dbReference type="InterPro" id="IPR001647">
    <property type="entry name" value="HTH_TetR"/>
</dbReference>
<dbReference type="SUPFAM" id="SSF48498">
    <property type="entry name" value="Tetracyclin repressor-like, C-terminal domain"/>
    <property type="match status" value="1"/>
</dbReference>
<dbReference type="Proteomes" id="UP000326912">
    <property type="component" value="Unassembled WGS sequence"/>
</dbReference>
<feature type="domain" description="HTH tetR-type" evidence="5">
    <location>
        <begin position="13"/>
        <end position="73"/>
    </location>
</feature>
<name>A0A5J4KYU9_9CHLR</name>
<proteinExistence type="predicted"/>